<evidence type="ECO:0008006" key="15">
    <source>
        <dbReference type="Google" id="ProtNLM"/>
    </source>
</evidence>
<evidence type="ECO:0000313" key="13">
    <source>
        <dbReference type="EMBL" id="RUS88290.1"/>
    </source>
</evidence>
<feature type="non-terminal residue" evidence="13">
    <location>
        <position position="213"/>
    </location>
</feature>
<keyword evidence="11" id="KW-0325">Glycoprotein</keyword>
<comment type="subcellular location">
    <subcellularLocation>
        <location evidence="2">Cell membrane</location>
        <location evidence="2">Sarcolemma</location>
        <topology evidence="2">Single-pass type II membrane protein</topology>
    </subcellularLocation>
    <subcellularLocation>
        <location evidence="1">Cytoplasm</location>
        <location evidence="1">Cytoskeleton</location>
    </subcellularLocation>
</comment>
<keyword evidence="14" id="KW-1185">Reference proteome</keyword>
<name>A0A433U3B3_ELYCH</name>
<evidence type="ECO:0000256" key="7">
    <source>
        <dbReference type="ARBA" id="ARBA00022968"/>
    </source>
</evidence>
<organism evidence="13 14">
    <name type="scientific">Elysia chlorotica</name>
    <name type="common">Eastern emerald elysia</name>
    <name type="synonym">Sea slug</name>
    <dbReference type="NCBI Taxonomy" id="188477"/>
    <lineage>
        <taxon>Eukaryota</taxon>
        <taxon>Metazoa</taxon>
        <taxon>Spiralia</taxon>
        <taxon>Lophotrochozoa</taxon>
        <taxon>Mollusca</taxon>
        <taxon>Gastropoda</taxon>
        <taxon>Heterobranchia</taxon>
        <taxon>Euthyneura</taxon>
        <taxon>Panpulmonata</taxon>
        <taxon>Sacoglossa</taxon>
        <taxon>Placobranchoidea</taxon>
        <taxon>Plakobranchidae</taxon>
        <taxon>Elysia</taxon>
    </lineage>
</organism>
<keyword evidence="7" id="KW-0735">Signal-anchor</keyword>
<sequence>MGRLKLNPGGFTLKGEAEFLKTVYVDRLQNKKNPLYIHSNKYVYLSSSKQNSTERSQLLIDKNNIEATCDIFHVKDFNNNTQMMLNGSKVILGFEDVDIPGPMKIKGSIRVPAIFGHEEETLNITAATSKVLIFGRGGVSIQSSVENISLEAGNNITITAEKTITLDSEEIILRGLPMSKATKVSRVYQLCVCSDGTLFMTDAGGSCKGSDDV</sequence>
<dbReference type="STRING" id="188477.A0A433U3B3"/>
<evidence type="ECO:0000256" key="6">
    <source>
        <dbReference type="ARBA" id="ARBA00022692"/>
    </source>
</evidence>
<evidence type="ECO:0000256" key="4">
    <source>
        <dbReference type="ARBA" id="ARBA00022475"/>
    </source>
</evidence>
<evidence type="ECO:0000313" key="14">
    <source>
        <dbReference type="Proteomes" id="UP000271974"/>
    </source>
</evidence>
<gene>
    <name evidence="13" type="ORF">EGW08_003928</name>
</gene>
<dbReference type="InterPro" id="IPR039972">
    <property type="entry name" value="Sarcoglycan_gamma/delta/zeta"/>
</dbReference>
<reference evidence="13 14" key="1">
    <citation type="submission" date="2019-01" db="EMBL/GenBank/DDBJ databases">
        <title>A draft genome assembly of the solar-powered sea slug Elysia chlorotica.</title>
        <authorList>
            <person name="Cai H."/>
            <person name="Li Q."/>
            <person name="Fang X."/>
            <person name="Li J."/>
            <person name="Curtis N.E."/>
            <person name="Altenburger A."/>
            <person name="Shibata T."/>
            <person name="Feng M."/>
            <person name="Maeda T."/>
            <person name="Schwartz J.A."/>
            <person name="Shigenobu S."/>
            <person name="Lundholm N."/>
            <person name="Nishiyama T."/>
            <person name="Yang H."/>
            <person name="Hasebe M."/>
            <person name="Li S."/>
            <person name="Pierce S.K."/>
            <person name="Wang J."/>
        </authorList>
    </citation>
    <scope>NUCLEOTIDE SEQUENCE [LARGE SCALE GENOMIC DNA]</scope>
    <source>
        <strain evidence="13">EC2010</strain>
        <tissue evidence="13">Whole organism of an adult</tissue>
    </source>
</reference>
<protein>
    <recommendedName>
        <fullName evidence="15">Beta-sarcoglycan</fullName>
    </recommendedName>
</protein>
<comment type="caution">
    <text evidence="13">The sequence shown here is derived from an EMBL/GenBank/DDBJ whole genome shotgun (WGS) entry which is preliminary data.</text>
</comment>
<evidence type="ECO:0000256" key="11">
    <source>
        <dbReference type="ARBA" id="ARBA00023180"/>
    </source>
</evidence>
<keyword evidence="10" id="KW-1015">Disulfide bond</keyword>
<evidence type="ECO:0000256" key="8">
    <source>
        <dbReference type="ARBA" id="ARBA00022989"/>
    </source>
</evidence>
<keyword evidence="6" id="KW-0812">Transmembrane</keyword>
<evidence type="ECO:0000256" key="10">
    <source>
        <dbReference type="ARBA" id="ARBA00023157"/>
    </source>
</evidence>
<keyword evidence="9" id="KW-0472">Membrane</keyword>
<keyword evidence="5" id="KW-0963">Cytoplasm</keyword>
<evidence type="ECO:0000256" key="3">
    <source>
        <dbReference type="ARBA" id="ARBA00007574"/>
    </source>
</evidence>
<dbReference type="PANTHER" id="PTHR12939:SF10">
    <property type="entry name" value="EG:4F1.1 PROTEIN"/>
    <property type="match status" value="1"/>
</dbReference>
<keyword evidence="12" id="KW-0206">Cytoskeleton</keyword>
<dbReference type="Proteomes" id="UP000271974">
    <property type="component" value="Unassembled WGS sequence"/>
</dbReference>
<keyword evidence="4" id="KW-1003">Cell membrane</keyword>
<comment type="similarity">
    <text evidence="3">Belongs to the sarcoglycan beta/delta/gamma/zeta family.</text>
</comment>
<evidence type="ECO:0000256" key="9">
    <source>
        <dbReference type="ARBA" id="ARBA00023136"/>
    </source>
</evidence>
<evidence type="ECO:0000256" key="5">
    <source>
        <dbReference type="ARBA" id="ARBA00022490"/>
    </source>
</evidence>
<dbReference type="PANTHER" id="PTHR12939">
    <property type="entry name" value="SARCOGLYCAN"/>
    <property type="match status" value="1"/>
</dbReference>
<keyword evidence="8" id="KW-1133">Transmembrane helix</keyword>
<dbReference type="InterPro" id="IPR006875">
    <property type="entry name" value="Sarcoglycan"/>
</dbReference>
<dbReference type="GO" id="GO:0005856">
    <property type="term" value="C:cytoskeleton"/>
    <property type="evidence" value="ECO:0007669"/>
    <property type="project" value="UniProtKB-SubCell"/>
</dbReference>
<accession>A0A433U3B3</accession>
<evidence type="ECO:0000256" key="12">
    <source>
        <dbReference type="ARBA" id="ARBA00023212"/>
    </source>
</evidence>
<evidence type="ECO:0000256" key="1">
    <source>
        <dbReference type="ARBA" id="ARBA00004245"/>
    </source>
</evidence>
<dbReference type="GO" id="GO:0042383">
    <property type="term" value="C:sarcolemma"/>
    <property type="evidence" value="ECO:0007669"/>
    <property type="project" value="UniProtKB-SubCell"/>
</dbReference>
<dbReference type="GO" id="GO:0016012">
    <property type="term" value="C:sarcoglycan complex"/>
    <property type="evidence" value="ECO:0007669"/>
    <property type="project" value="InterPro"/>
</dbReference>
<dbReference type="EMBL" id="RQTK01000087">
    <property type="protein sequence ID" value="RUS88290.1"/>
    <property type="molecule type" value="Genomic_DNA"/>
</dbReference>
<proteinExistence type="inferred from homology"/>
<evidence type="ECO:0000256" key="2">
    <source>
        <dbReference type="ARBA" id="ARBA00004274"/>
    </source>
</evidence>
<dbReference type="Pfam" id="PF04790">
    <property type="entry name" value="Sarcoglycan_1"/>
    <property type="match status" value="1"/>
</dbReference>
<dbReference type="AlphaFoldDB" id="A0A433U3B3"/>
<dbReference type="OrthoDB" id="8881719at2759"/>